<protein>
    <recommendedName>
        <fullName evidence="3">DUF465 domain-containing protein</fullName>
    </recommendedName>
</protein>
<sequence>MTHTPHELAEQFPDDHDRLHELKLSDAHFARLEADYHRLNREIHRAETDLEPVADHVLEEMKKRRLALLDEIAARLQAA</sequence>
<comment type="caution">
    <text evidence="1">The sequence shown here is derived from an EMBL/GenBank/DDBJ whole genome shotgun (WGS) entry which is preliminary data.</text>
</comment>
<keyword evidence="2" id="KW-1185">Reference proteome</keyword>
<accession>A0ABQ6LKS5</accession>
<evidence type="ECO:0000313" key="2">
    <source>
        <dbReference type="Proteomes" id="UP001239909"/>
    </source>
</evidence>
<gene>
    <name evidence="1" type="ORF">LNKW23_10510</name>
</gene>
<evidence type="ECO:0008006" key="3">
    <source>
        <dbReference type="Google" id="ProtNLM"/>
    </source>
</evidence>
<dbReference type="Gene3D" id="6.10.280.50">
    <property type="match status" value="1"/>
</dbReference>
<dbReference type="Proteomes" id="UP001239909">
    <property type="component" value="Unassembled WGS sequence"/>
</dbReference>
<dbReference type="InterPro" id="IPR007420">
    <property type="entry name" value="DUF465"/>
</dbReference>
<proteinExistence type="predicted"/>
<dbReference type="EMBL" id="BSYI01000006">
    <property type="protein sequence ID" value="GMG81838.1"/>
    <property type="molecule type" value="Genomic_DNA"/>
</dbReference>
<name>A0ABQ6LKS5_9RHOB</name>
<dbReference type="RefSeq" id="WP_285670566.1">
    <property type="nucleotide sequence ID" value="NZ_BSYI01000006.1"/>
</dbReference>
<organism evidence="1 2">
    <name type="scientific">Paralimibaculum aggregatum</name>
    <dbReference type="NCBI Taxonomy" id="3036245"/>
    <lineage>
        <taxon>Bacteria</taxon>
        <taxon>Pseudomonadati</taxon>
        <taxon>Pseudomonadota</taxon>
        <taxon>Alphaproteobacteria</taxon>
        <taxon>Rhodobacterales</taxon>
        <taxon>Paracoccaceae</taxon>
        <taxon>Paralimibaculum</taxon>
    </lineage>
</organism>
<evidence type="ECO:0000313" key="1">
    <source>
        <dbReference type="EMBL" id="GMG81838.1"/>
    </source>
</evidence>
<dbReference type="InterPro" id="IPR038444">
    <property type="entry name" value="DUF465_sf"/>
</dbReference>
<reference evidence="1 2" key="1">
    <citation type="submission" date="2023-04" db="EMBL/GenBank/DDBJ databases">
        <title>Marinoamorphus aggregata gen. nov., sp. Nov., isolate from tissue of brittle star Ophioplocus japonicus.</title>
        <authorList>
            <person name="Kawano K."/>
            <person name="Sawayama S."/>
            <person name="Nakagawa S."/>
        </authorList>
    </citation>
    <scope>NUCLEOTIDE SEQUENCE [LARGE SCALE GENOMIC DNA]</scope>
    <source>
        <strain evidence="1 2">NKW23</strain>
    </source>
</reference>
<dbReference type="Pfam" id="PF04325">
    <property type="entry name" value="DUF465"/>
    <property type="match status" value="1"/>
</dbReference>